<organism evidence="5 6">
    <name type="scientific">Neptunitalea chrysea</name>
    <dbReference type="NCBI Taxonomy" id="1647581"/>
    <lineage>
        <taxon>Bacteria</taxon>
        <taxon>Pseudomonadati</taxon>
        <taxon>Bacteroidota</taxon>
        <taxon>Flavobacteriia</taxon>
        <taxon>Flavobacteriales</taxon>
        <taxon>Flavobacteriaceae</taxon>
        <taxon>Neptunitalea</taxon>
    </lineage>
</organism>
<evidence type="ECO:0000259" key="4">
    <source>
        <dbReference type="SMART" id="SM00421"/>
    </source>
</evidence>
<keyword evidence="1" id="KW-0175">Coiled coil</keyword>
<dbReference type="InterPro" id="IPR036388">
    <property type="entry name" value="WH-like_DNA-bd_sf"/>
</dbReference>
<dbReference type="AlphaFoldDB" id="A0A9W6B4W7"/>
<dbReference type="InterPro" id="IPR016032">
    <property type="entry name" value="Sig_transdc_resp-reg_C-effctor"/>
</dbReference>
<feature type="chain" id="PRO_5040970927" description="HTH luxR-type domain-containing protein" evidence="3">
    <location>
        <begin position="19"/>
        <end position="916"/>
    </location>
</feature>
<dbReference type="RefSeq" id="WP_281754338.1">
    <property type="nucleotide sequence ID" value="NZ_BRVP01000011.1"/>
</dbReference>
<dbReference type="GO" id="GO:0003677">
    <property type="term" value="F:DNA binding"/>
    <property type="evidence" value="ECO:0007669"/>
    <property type="project" value="InterPro"/>
</dbReference>
<dbReference type="Proteomes" id="UP001143545">
    <property type="component" value="Unassembled WGS sequence"/>
</dbReference>
<dbReference type="InterPro" id="IPR015943">
    <property type="entry name" value="WD40/YVTN_repeat-like_dom_sf"/>
</dbReference>
<keyword evidence="2" id="KW-1133">Transmembrane helix</keyword>
<feature type="coiled-coil region" evidence="1">
    <location>
        <begin position="749"/>
        <end position="810"/>
    </location>
</feature>
<name>A0A9W6B4W7_9FLAO</name>
<dbReference type="Gene3D" id="1.10.10.10">
    <property type="entry name" value="Winged helix-like DNA-binding domain superfamily/Winged helix DNA-binding domain"/>
    <property type="match status" value="1"/>
</dbReference>
<dbReference type="EMBL" id="BRVP01000011">
    <property type="protein sequence ID" value="GLB52816.1"/>
    <property type="molecule type" value="Genomic_DNA"/>
</dbReference>
<protein>
    <recommendedName>
        <fullName evidence="4">HTH luxR-type domain-containing protein</fullName>
    </recommendedName>
</protein>
<gene>
    <name evidence="5" type="ORF">NBRC110019_18560</name>
</gene>
<evidence type="ECO:0000256" key="1">
    <source>
        <dbReference type="SAM" id="Coils"/>
    </source>
</evidence>
<sequence>MKTVVFFISLLMVLSLKAQVHTYPVSNFTVTDYGAANQNWGVSLNNKDQLFVANHQGLLEFDGQHWELNKLPSGAIVRSVLADEDRVYTGAYEEFGYWKRNPKGVYVYTSLTKLIDSYYEFRSEEFWEIVKWNNLIVFRSFRAIYIYDGNSIKVIEPGLVVTKIYPWKDELILGTEGKGVHAYTIEKGVYRMPGTSLIADVSIADIGHRGDDELLIGSKFEGVYVLKRTTLTLLNKELNDLLIDNQLNKIIPVNDNLVVFGTIKDGLVFYDLNEKRFSSFNRSLGLQNNTVLGLAYQNNKLWVAQDNGLSLLNIGQGITFYNDPTGELGTVYDLVVSSGVRYLASNTGVFYFDDTNKMTFIEESQGHVWSFAYGAAGQLLCCHNKGLFTVGVNEFKQINGLEGTYTVQQIPNRKNEFVAGTYVGLFKLIYHSDSGAWTVESIPGMDFPISSIVFEDDKTIWCTHPYKGLFRLTFDKDYKELKQEAFNDHEVKLTDYQTRIHKYDGSILFYVMNKWYFYDKKDNEIKEYKVFKKYQNHKLIYNSRGVLWFINTNRTKLTFIDGEDTLVITDKSLLSRMTPMYEKIKKSYGENSYEIPLNDGYGLLDINEIKRINEKNLSASAVLSQVKAGEVLYNVSEVVEIPYVNARNLNISFGYTPDINANFKYHLQGALELEGDVTTGDIILQNLNYGSYTLDVFLKDTGKKILSYNFVVSPPWYLSTVMIGIYILLTVLLVYLLYVFNERSIQKSYMKLHEKMREEEKKRKEKLEREALEREVELKQKELMNSTLLISKKNELLLELKNELKRVKDSPVNQYRVKSLISKTSEAISNKEDWKVFETNFNDLHDDFFKKIIKDHPKLTSKDLKLSAYLKMGLMSKEIAPLMGVTTRGVELHRYRLRKKLALKKEQDLVKYLLFF</sequence>
<comment type="caution">
    <text evidence="5">The sequence shown here is derived from an EMBL/GenBank/DDBJ whole genome shotgun (WGS) entry which is preliminary data.</text>
</comment>
<reference evidence="5" key="1">
    <citation type="submission" date="2022-07" db="EMBL/GenBank/DDBJ databases">
        <title>Taxonomy of Novel Oxalotrophic and Methylotrophic Bacteria.</title>
        <authorList>
            <person name="Sahin N."/>
            <person name="Tani A."/>
        </authorList>
    </citation>
    <scope>NUCLEOTIDE SEQUENCE</scope>
    <source>
        <strain evidence="5">AM327</strain>
    </source>
</reference>
<keyword evidence="3" id="KW-0732">Signal</keyword>
<proteinExistence type="predicted"/>
<dbReference type="SUPFAM" id="SSF63829">
    <property type="entry name" value="Calcium-dependent phosphotriesterase"/>
    <property type="match status" value="1"/>
</dbReference>
<accession>A0A9W6B4W7</accession>
<feature type="signal peptide" evidence="3">
    <location>
        <begin position="1"/>
        <end position="18"/>
    </location>
</feature>
<evidence type="ECO:0000256" key="2">
    <source>
        <dbReference type="SAM" id="Phobius"/>
    </source>
</evidence>
<evidence type="ECO:0000313" key="5">
    <source>
        <dbReference type="EMBL" id="GLB52816.1"/>
    </source>
</evidence>
<keyword evidence="2" id="KW-0472">Membrane</keyword>
<feature type="transmembrane region" description="Helical" evidence="2">
    <location>
        <begin position="716"/>
        <end position="740"/>
    </location>
</feature>
<dbReference type="GO" id="GO:0006355">
    <property type="term" value="P:regulation of DNA-templated transcription"/>
    <property type="evidence" value="ECO:0007669"/>
    <property type="project" value="InterPro"/>
</dbReference>
<dbReference type="SUPFAM" id="SSF46894">
    <property type="entry name" value="C-terminal effector domain of the bipartite response regulators"/>
    <property type="match status" value="1"/>
</dbReference>
<feature type="domain" description="HTH luxR-type" evidence="4">
    <location>
        <begin position="856"/>
        <end position="913"/>
    </location>
</feature>
<evidence type="ECO:0000256" key="3">
    <source>
        <dbReference type="SAM" id="SignalP"/>
    </source>
</evidence>
<dbReference type="SMART" id="SM00421">
    <property type="entry name" value="HTH_LUXR"/>
    <property type="match status" value="1"/>
</dbReference>
<keyword evidence="6" id="KW-1185">Reference proteome</keyword>
<keyword evidence="2" id="KW-0812">Transmembrane</keyword>
<dbReference type="Pfam" id="PF00196">
    <property type="entry name" value="GerE"/>
    <property type="match status" value="1"/>
</dbReference>
<dbReference type="Gene3D" id="2.130.10.10">
    <property type="entry name" value="YVTN repeat-like/Quinoprotein amine dehydrogenase"/>
    <property type="match status" value="2"/>
</dbReference>
<evidence type="ECO:0000313" key="6">
    <source>
        <dbReference type="Proteomes" id="UP001143545"/>
    </source>
</evidence>
<dbReference type="InterPro" id="IPR000792">
    <property type="entry name" value="Tscrpt_reg_LuxR_C"/>
</dbReference>